<dbReference type="GO" id="GO:0003852">
    <property type="term" value="F:2-isopropylmalate synthase activity"/>
    <property type="evidence" value="ECO:0007669"/>
    <property type="project" value="InterPro"/>
</dbReference>
<evidence type="ECO:0000259" key="2">
    <source>
        <dbReference type="SMART" id="SM00917"/>
    </source>
</evidence>
<sequence>METEHGMVLPRRLQIEFSKTIQTITEDTGTEISPEAMWHEFEQAYLPTQARLQFLSHEAITDAGGAKVVVQLQVDGQPRTVAGQGNGPIAAFVDGLKSVLGIEIDVRDYAEHAISAGSSAIAAAYVEVSATNGTVRWGVGTDESIVAASLKAVVSAVNRVRAAA</sequence>
<keyword evidence="1" id="KW-0808">Transferase</keyword>
<dbReference type="Gene3D" id="3.30.160.270">
    <property type="match status" value="1"/>
</dbReference>
<dbReference type="Gene3D" id="1.10.1220.20">
    <property type="match status" value="1"/>
</dbReference>
<dbReference type="SUPFAM" id="SSF89000">
    <property type="entry name" value="post-HMGL domain-like"/>
    <property type="match status" value="1"/>
</dbReference>
<organism evidence="3 4">
    <name type="scientific">Tectimicrobiota bacterium</name>
    <dbReference type="NCBI Taxonomy" id="2528274"/>
    <lineage>
        <taxon>Bacteria</taxon>
        <taxon>Pseudomonadati</taxon>
        <taxon>Nitrospinota/Tectimicrobiota group</taxon>
        <taxon>Candidatus Tectimicrobiota</taxon>
    </lineage>
</organism>
<proteinExistence type="predicted"/>
<name>A0A938B3E5_UNCTE</name>
<reference evidence="3" key="1">
    <citation type="submission" date="2019-03" db="EMBL/GenBank/DDBJ databases">
        <title>Lake Tanganyika Metagenome-Assembled Genomes (MAGs).</title>
        <authorList>
            <person name="Tran P."/>
        </authorList>
    </citation>
    <scope>NUCLEOTIDE SEQUENCE</scope>
    <source>
        <strain evidence="3">K_DeepCast_65m_m2_066</strain>
    </source>
</reference>
<dbReference type="AlphaFoldDB" id="A0A938B3E5"/>
<dbReference type="InterPro" id="IPR036230">
    <property type="entry name" value="LeuA_allosteric_dom_sf"/>
</dbReference>
<protein>
    <recommendedName>
        <fullName evidence="2">2-isopropylmalate synthase LeuA allosteric (dimerisation) domain-containing protein</fullName>
    </recommendedName>
</protein>
<evidence type="ECO:0000256" key="1">
    <source>
        <dbReference type="ARBA" id="ARBA00022679"/>
    </source>
</evidence>
<feature type="domain" description="2-isopropylmalate synthase LeuA allosteric (dimerisation)" evidence="2">
    <location>
        <begin position="31"/>
        <end position="161"/>
    </location>
</feature>
<dbReference type="SMART" id="SM00917">
    <property type="entry name" value="LeuA_dimer"/>
    <property type="match status" value="1"/>
</dbReference>
<dbReference type="SUPFAM" id="SSF110921">
    <property type="entry name" value="2-isopropylmalate synthase LeuA, allosteric (dimerisation) domain"/>
    <property type="match status" value="1"/>
</dbReference>
<evidence type="ECO:0000313" key="4">
    <source>
        <dbReference type="Proteomes" id="UP000712673"/>
    </source>
</evidence>
<dbReference type="InterPro" id="IPR013709">
    <property type="entry name" value="2-isopropylmalate_synth_dimer"/>
</dbReference>
<gene>
    <name evidence="3" type="ORF">FJZ47_25685</name>
</gene>
<dbReference type="Pfam" id="PF08502">
    <property type="entry name" value="LeuA_dimer"/>
    <property type="match status" value="1"/>
</dbReference>
<accession>A0A938B3E5</accession>
<dbReference type="PANTHER" id="PTHR46911">
    <property type="match status" value="1"/>
</dbReference>
<comment type="caution">
    <text evidence="3">The sequence shown here is derived from an EMBL/GenBank/DDBJ whole genome shotgun (WGS) entry which is preliminary data.</text>
</comment>
<evidence type="ECO:0000313" key="3">
    <source>
        <dbReference type="EMBL" id="MBM3227172.1"/>
    </source>
</evidence>
<dbReference type="Proteomes" id="UP000712673">
    <property type="component" value="Unassembled WGS sequence"/>
</dbReference>
<dbReference type="EMBL" id="VGLS01001232">
    <property type="protein sequence ID" value="MBM3227172.1"/>
    <property type="molecule type" value="Genomic_DNA"/>
</dbReference>
<dbReference type="GO" id="GO:0009098">
    <property type="term" value="P:L-leucine biosynthetic process"/>
    <property type="evidence" value="ECO:0007669"/>
    <property type="project" value="InterPro"/>
</dbReference>
<dbReference type="PANTHER" id="PTHR46911:SF1">
    <property type="entry name" value="2-ISOPROPYLMALATE SYNTHASE"/>
    <property type="match status" value="1"/>
</dbReference>